<feature type="domain" description="Amidase" evidence="2">
    <location>
        <begin position="32"/>
        <end position="89"/>
    </location>
</feature>
<organism evidence="3 4">
    <name type="scientific">Datura stramonium</name>
    <name type="common">Jimsonweed</name>
    <name type="synonym">Common thornapple</name>
    <dbReference type="NCBI Taxonomy" id="4076"/>
    <lineage>
        <taxon>Eukaryota</taxon>
        <taxon>Viridiplantae</taxon>
        <taxon>Streptophyta</taxon>
        <taxon>Embryophyta</taxon>
        <taxon>Tracheophyta</taxon>
        <taxon>Spermatophyta</taxon>
        <taxon>Magnoliopsida</taxon>
        <taxon>eudicotyledons</taxon>
        <taxon>Gunneridae</taxon>
        <taxon>Pentapetalae</taxon>
        <taxon>asterids</taxon>
        <taxon>lamiids</taxon>
        <taxon>Solanales</taxon>
        <taxon>Solanaceae</taxon>
        <taxon>Solanoideae</taxon>
        <taxon>Datureae</taxon>
        <taxon>Datura</taxon>
    </lineage>
</organism>
<gene>
    <name evidence="3" type="ORF">HAX54_012245</name>
</gene>
<sequence length="175" mass="19002">MLDNFVFTSFELLLLILYVDESLLGSSLLDKEGGATCTGRTVVADMAFGISGEQRHFDTPTNPAAPARMPGGSSSGATVAVAANFVDFSWVLMLLEPVLTRLDGLQEIPAYCAVSGMFWLQVPFAAQRNPRTIVIADDCFQSLNFPGDRNSQAVTKAVENLFGRQTSRHENLKPI</sequence>
<evidence type="ECO:0000313" key="4">
    <source>
        <dbReference type="Proteomes" id="UP000823775"/>
    </source>
</evidence>
<reference evidence="3 4" key="1">
    <citation type="journal article" date="2021" name="BMC Genomics">
        <title>Datura genome reveals duplications of psychoactive alkaloid biosynthetic genes and high mutation rate following tissue culture.</title>
        <authorList>
            <person name="Rajewski A."/>
            <person name="Carter-House D."/>
            <person name="Stajich J."/>
            <person name="Litt A."/>
        </authorList>
    </citation>
    <scope>NUCLEOTIDE SEQUENCE [LARGE SCALE GENOMIC DNA]</scope>
    <source>
        <strain evidence="3">AR-01</strain>
    </source>
</reference>
<feature type="chain" id="PRO_5047409998" description="Amidase domain-containing protein" evidence="1">
    <location>
        <begin position="22"/>
        <end position="175"/>
    </location>
</feature>
<dbReference type="Pfam" id="PF01425">
    <property type="entry name" value="Amidase"/>
    <property type="match status" value="1"/>
</dbReference>
<dbReference type="EMBL" id="JACEIK010017064">
    <property type="protein sequence ID" value="MCE5165779.1"/>
    <property type="molecule type" value="Genomic_DNA"/>
</dbReference>
<comment type="caution">
    <text evidence="3">The sequence shown here is derived from an EMBL/GenBank/DDBJ whole genome shotgun (WGS) entry which is preliminary data.</text>
</comment>
<dbReference type="InterPro" id="IPR036928">
    <property type="entry name" value="AS_sf"/>
</dbReference>
<dbReference type="PANTHER" id="PTHR46310">
    <property type="entry name" value="AMIDASE 1"/>
    <property type="match status" value="1"/>
</dbReference>
<dbReference type="SUPFAM" id="SSF75304">
    <property type="entry name" value="Amidase signature (AS) enzymes"/>
    <property type="match status" value="1"/>
</dbReference>
<keyword evidence="4" id="KW-1185">Reference proteome</keyword>
<dbReference type="InterPro" id="IPR023631">
    <property type="entry name" value="Amidase_dom"/>
</dbReference>
<dbReference type="Proteomes" id="UP000823775">
    <property type="component" value="Unassembled WGS sequence"/>
</dbReference>
<keyword evidence="1" id="KW-0732">Signal</keyword>
<evidence type="ECO:0000256" key="1">
    <source>
        <dbReference type="SAM" id="SignalP"/>
    </source>
</evidence>
<protein>
    <recommendedName>
        <fullName evidence="2">Amidase domain-containing protein</fullName>
    </recommendedName>
</protein>
<dbReference type="PANTHER" id="PTHR46310:SF5">
    <property type="entry name" value="OUTER ENVELOPE PROTEIN 64, CHLOROPLASTIC"/>
    <property type="match status" value="1"/>
</dbReference>
<proteinExistence type="predicted"/>
<evidence type="ECO:0000259" key="2">
    <source>
        <dbReference type="Pfam" id="PF01425"/>
    </source>
</evidence>
<feature type="signal peptide" evidence="1">
    <location>
        <begin position="1"/>
        <end position="21"/>
    </location>
</feature>
<accession>A0ABS8Y365</accession>
<dbReference type="Gene3D" id="3.90.1300.10">
    <property type="entry name" value="Amidase signature (AS) domain"/>
    <property type="match status" value="1"/>
</dbReference>
<name>A0ABS8Y365_DATST</name>
<evidence type="ECO:0000313" key="3">
    <source>
        <dbReference type="EMBL" id="MCE5165779.1"/>
    </source>
</evidence>